<gene>
    <name evidence="3" type="ORF">LVISKB_1438</name>
</gene>
<dbReference type="CDD" id="cd00840">
    <property type="entry name" value="MPP_Mre11_N"/>
    <property type="match status" value="1"/>
</dbReference>
<evidence type="ECO:0000313" key="3">
    <source>
        <dbReference type="EMBL" id="BAN07073.1"/>
    </source>
</evidence>
<sequence length="407" mass="45219">MIGMKFIHAADLHLDSPFLGLTNLPNSLLTVIRQSTFAAATKVFDRAINEHVDFVVLAGDLFDRSEQSVTAQAYLFEQFDRLRLANIPVFVIFGNHDFLADQHQPIAYPENVHVFGTTIDTKTLTTAAGETVALSGFSYPQRWVEANPLAAFPNHAATDWHLGLLHGAIKTGSQDHYAPFTRADLLSKRYDYWALGHIHQHQILNTQPPVVYAGNTQGRSINETGAKGAYLVESDGTVLVPHFFETTVIGWDIPEVMTTSAADLPAVGQALTQWVTTHATTLPTLTALSIQAPQLAPTDLHDLETDWLALYQRTHARLLKEHQRYFIRLNVALPESPLTAPQLDQQYWEAGAATVFTPENLRDLFGKLAQEPALAEWFEQSQTQTDLKRLTEQQIATLMGKADSDVS</sequence>
<evidence type="ECO:0000313" key="4">
    <source>
        <dbReference type="Proteomes" id="UP000012042"/>
    </source>
</evidence>
<dbReference type="PANTHER" id="PTHR30337:SF7">
    <property type="entry name" value="PHOSPHOESTERASE"/>
    <property type="match status" value="1"/>
</dbReference>
<reference evidence="3 4" key="1">
    <citation type="journal article" date="2013" name="PLoS ONE">
        <title>Genomic Analysis by Deep Sequencing of the Probiotic Lactobacillus brevis KB290 Harboring Nine Plasmids Reveals Genomic Stability.</title>
        <authorList>
            <person name="Fukao M."/>
            <person name="Oshima K."/>
            <person name="Morita H."/>
            <person name="Toh H."/>
            <person name="Suda W."/>
            <person name="Kim S.W."/>
            <person name="Suzuki S."/>
            <person name="Yakabe T."/>
            <person name="Hattori M."/>
            <person name="Yajima N."/>
        </authorList>
    </citation>
    <scope>NUCLEOTIDE SEQUENCE [LARGE SCALE GENOMIC DNA]</scope>
    <source>
        <strain evidence="3 4">KB290</strain>
    </source>
</reference>
<dbReference type="HOGENOM" id="CLU_026621_4_1_9"/>
<dbReference type="PATRIC" id="fig|1001583.3.peg.1418"/>
<dbReference type="GO" id="GO:0016787">
    <property type="term" value="F:hydrolase activity"/>
    <property type="evidence" value="ECO:0007669"/>
    <property type="project" value="UniProtKB-KW"/>
</dbReference>
<protein>
    <submittedName>
        <fullName evidence="3">Uncharacterized metallophosphoesterase yhaO</fullName>
    </submittedName>
</protein>
<dbReference type="EMBL" id="AP012167">
    <property type="protein sequence ID" value="BAN07073.1"/>
    <property type="molecule type" value="Genomic_DNA"/>
</dbReference>
<evidence type="ECO:0000256" key="1">
    <source>
        <dbReference type="ARBA" id="ARBA00022801"/>
    </source>
</evidence>
<accession>M5AE13</accession>
<dbReference type="Pfam" id="PF00149">
    <property type="entry name" value="Metallophos"/>
    <property type="match status" value="1"/>
</dbReference>
<proteinExistence type="predicted"/>
<feature type="domain" description="Calcineurin-like phosphoesterase" evidence="2">
    <location>
        <begin position="4"/>
        <end position="200"/>
    </location>
</feature>
<dbReference type="InterPro" id="IPR050535">
    <property type="entry name" value="DNA_Repair-Maintenance_Comp"/>
</dbReference>
<dbReference type="PANTHER" id="PTHR30337">
    <property type="entry name" value="COMPONENT OF ATP-DEPENDENT DSDNA EXONUCLEASE"/>
    <property type="match status" value="1"/>
</dbReference>
<evidence type="ECO:0000259" key="2">
    <source>
        <dbReference type="Pfam" id="PF00149"/>
    </source>
</evidence>
<keyword evidence="1" id="KW-0378">Hydrolase</keyword>
<dbReference type="AlphaFoldDB" id="M5AE13"/>
<dbReference type="InterPro" id="IPR004843">
    <property type="entry name" value="Calcineurin-like_PHP"/>
</dbReference>
<dbReference type="KEGG" id="lbk:LVISKB_1438"/>
<dbReference type="InterPro" id="IPR029052">
    <property type="entry name" value="Metallo-depent_PP-like"/>
</dbReference>
<dbReference type="InterPro" id="IPR041796">
    <property type="entry name" value="Mre11_N"/>
</dbReference>
<organism evidence="3 4">
    <name type="scientific">Levilactobacillus brevis KB290</name>
    <dbReference type="NCBI Taxonomy" id="1001583"/>
    <lineage>
        <taxon>Bacteria</taxon>
        <taxon>Bacillati</taxon>
        <taxon>Bacillota</taxon>
        <taxon>Bacilli</taxon>
        <taxon>Lactobacillales</taxon>
        <taxon>Lactobacillaceae</taxon>
        <taxon>Levilactobacillus</taxon>
    </lineage>
</organism>
<dbReference type="Proteomes" id="UP000012042">
    <property type="component" value="Chromosome"/>
</dbReference>
<name>M5AE13_LEVBR</name>
<dbReference type="Gene3D" id="3.60.21.10">
    <property type="match status" value="1"/>
</dbReference>
<dbReference type="InterPro" id="IPR014576">
    <property type="entry name" value="Pesterase_YhaO"/>
</dbReference>
<dbReference type="PIRSF" id="PIRSF033091">
    <property type="entry name" value="Pesterase_YhaO"/>
    <property type="match status" value="1"/>
</dbReference>
<dbReference type="SUPFAM" id="SSF56300">
    <property type="entry name" value="Metallo-dependent phosphatases"/>
    <property type="match status" value="1"/>
</dbReference>